<comment type="catalytic activity">
    <reaction evidence="5">
        <text>L-proline + a quinone = (S)-1-pyrroline-5-carboxylate + a quinol + H(+)</text>
        <dbReference type="Rhea" id="RHEA:23784"/>
        <dbReference type="ChEBI" id="CHEBI:15378"/>
        <dbReference type="ChEBI" id="CHEBI:17388"/>
        <dbReference type="ChEBI" id="CHEBI:24646"/>
        <dbReference type="ChEBI" id="CHEBI:60039"/>
        <dbReference type="ChEBI" id="CHEBI:132124"/>
        <dbReference type="EC" id="1.5.5.2"/>
    </reaction>
</comment>
<dbReference type="EMBL" id="JAWIZZ010000071">
    <property type="protein sequence ID" value="KAK5773674.1"/>
    <property type="molecule type" value="Genomic_DNA"/>
</dbReference>
<evidence type="ECO:0000256" key="1">
    <source>
        <dbReference type="ARBA" id="ARBA00005869"/>
    </source>
</evidence>
<keyword evidence="5" id="KW-0274">FAD</keyword>
<dbReference type="SUPFAM" id="SSF51730">
    <property type="entry name" value="FAD-linked oxidoreductase"/>
    <property type="match status" value="1"/>
</dbReference>
<comment type="function">
    <text evidence="5">Converts proline to delta-1-pyrroline-5-carboxylate.</text>
</comment>
<evidence type="ECO:0000256" key="4">
    <source>
        <dbReference type="ARBA" id="ARBA00023062"/>
    </source>
</evidence>
<keyword evidence="4 5" id="KW-0642">Proline metabolism</keyword>
<evidence type="ECO:0000256" key="2">
    <source>
        <dbReference type="ARBA" id="ARBA00012695"/>
    </source>
</evidence>
<dbReference type="GO" id="GO:0004657">
    <property type="term" value="F:proline dehydrogenase activity"/>
    <property type="evidence" value="ECO:0007669"/>
    <property type="project" value="UniProtKB-EC"/>
</dbReference>
<dbReference type="InterPro" id="IPR029041">
    <property type="entry name" value="FAD-linked_oxidoreductase-like"/>
</dbReference>
<dbReference type="GO" id="GO:0005739">
    <property type="term" value="C:mitochondrion"/>
    <property type="evidence" value="ECO:0007669"/>
    <property type="project" value="TreeGrafter"/>
</dbReference>
<accession>A0AAN7VYG7</accession>
<dbReference type="InterPro" id="IPR015659">
    <property type="entry name" value="Proline_oxidase"/>
</dbReference>
<dbReference type="GO" id="GO:0071949">
    <property type="term" value="F:FAD binding"/>
    <property type="evidence" value="ECO:0007669"/>
    <property type="project" value="TreeGrafter"/>
</dbReference>
<keyword evidence="8" id="KW-1185">Reference proteome</keyword>
<proteinExistence type="inferred from homology"/>
<name>A0AAN7VYG7_9SACH</name>
<feature type="domain" description="Proline dehydrogenase" evidence="6">
    <location>
        <begin position="240"/>
        <end position="492"/>
    </location>
</feature>
<dbReference type="PANTHER" id="PTHR13914">
    <property type="entry name" value="PROLINE OXIDASE"/>
    <property type="match status" value="1"/>
</dbReference>
<comment type="similarity">
    <text evidence="1 5">Belongs to the proline oxidase family.</text>
</comment>
<dbReference type="EC" id="1.5.5.2" evidence="2 5"/>
<dbReference type="Pfam" id="PF01619">
    <property type="entry name" value="Pro_dh"/>
    <property type="match status" value="1"/>
</dbReference>
<evidence type="ECO:0000256" key="5">
    <source>
        <dbReference type="RuleBase" id="RU364054"/>
    </source>
</evidence>
<protein>
    <recommendedName>
        <fullName evidence="2 5">Proline dehydrogenase</fullName>
        <ecNumber evidence="2 5">1.5.5.2</ecNumber>
    </recommendedName>
</protein>
<dbReference type="Gene3D" id="3.20.20.220">
    <property type="match status" value="1"/>
</dbReference>
<dbReference type="Proteomes" id="UP001306508">
    <property type="component" value="Unassembled WGS sequence"/>
</dbReference>
<evidence type="ECO:0000259" key="6">
    <source>
        <dbReference type="Pfam" id="PF01619"/>
    </source>
</evidence>
<reference evidence="8" key="1">
    <citation type="submission" date="2023-07" db="EMBL/GenBank/DDBJ databases">
        <title>A draft genome of Kazachstania heterogenica Y-27499.</title>
        <authorList>
            <person name="Donic C."/>
            <person name="Kralova J.S."/>
            <person name="Fidel L."/>
            <person name="Ben-Dor S."/>
            <person name="Jung S."/>
        </authorList>
    </citation>
    <scope>NUCLEOTIDE SEQUENCE [LARGE SCALE GENOMIC DNA]</scope>
    <source>
        <strain evidence="8">Y27499</strain>
    </source>
</reference>
<keyword evidence="5" id="KW-0285">Flavoprotein</keyword>
<comment type="caution">
    <text evidence="7">The sequence shown here is derived from an EMBL/GenBank/DDBJ whole genome shotgun (WGS) entry which is preliminary data.</text>
</comment>
<sequence length="510" mass="57359">MGIHRITTKTQTILPFKLFDFKLFKNDMTSAMFYRHYVSGTNMKENTGNSLLYTPENTTATTSTSNPISTSTSISNSTTVISSFPSSSSSSSTCPSPSFPTYEEYFKTLPKQTLFSLFLIGVCSLNKLTLSTATYIFPFIPLSLVRILVSKLYCGGENMQEVLQCGQELQKRGISNMMLSLTIENSEGVKQIENIDQSIVDPTIESIYKVLKPNLLSQLDSLTDEQNINTIAPGYIALKPSALIENPNDILMNYGTHPDSKVLFDRCARITQVVHDLNQQLSKIYPSRKSPFFVSTIDAEKFDWQTKGVYNLQRQLMQKFNRDPLISVAGTWQLYLSDSIKHLTNDALLAKQNGYRLALKIVRGAYIHSEPNRNSIIFSTKESTDNNYDNIMTMVLNDMKNNGKDSVYGHLVVASHNAESQIKAAVLLDQLSEDTYVRANVSLGQLLGMSDNLAYNLINNYHMHNLIKYVPWGPTKETRDYLLRRLQENGDAVRSDNGWGLVKKVAKALF</sequence>
<dbReference type="InterPro" id="IPR002872">
    <property type="entry name" value="Proline_DH_dom"/>
</dbReference>
<evidence type="ECO:0000313" key="8">
    <source>
        <dbReference type="Proteomes" id="UP001306508"/>
    </source>
</evidence>
<evidence type="ECO:0000256" key="3">
    <source>
        <dbReference type="ARBA" id="ARBA00023002"/>
    </source>
</evidence>
<keyword evidence="3 5" id="KW-0560">Oxidoreductase</keyword>
<dbReference type="GO" id="GO:0010133">
    <property type="term" value="P:L-proline catabolic process to L-glutamate"/>
    <property type="evidence" value="ECO:0007669"/>
    <property type="project" value="TreeGrafter"/>
</dbReference>
<organism evidence="7 8">
    <name type="scientific">Arxiozyma heterogenica</name>
    <dbReference type="NCBI Taxonomy" id="278026"/>
    <lineage>
        <taxon>Eukaryota</taxon>
        <taxon>Fungi</taxon>
        <taxon>Dikarya</taxon>
        <taxon>Ascomycota</taxon>
        <taxon>Saccharomycotina</taxon>
        <taxon>Saccharomycetes</taxon>
        <taxon>Saccharomycetales</taxon>
        <taxon>Saccharomycetaceae</taxon>
        <taxon>Arxiozyma</taxon>
    </lineage>
</organism>
<dbReference type="PANTHER" id="PTHR13914:SF0">
    <property type="entry name" value="PROLINE DEHYDROGENASE 1, MITOCHONDRIAL"/>
    <property type="match status" value="1"/>
</dbReference>
<gene>
    <name evidence="7" type="ORF">RI543_004983</name>
</gene>
<evidence type="ECO:0000313" key="7">
    <source>
        <dbReference type="EMBL" id="KAK5773674.1"/>
    </source>
</evidence>
<comment type="cofactor">
    <cofactor evidence="5">
        <name>FAD</name>
        <dbReference type="ChEBI" id="CHEBI:57692"/>
    </cofactor>
</comment>
<dbReference type="AlphaFoldDB" id="A0AAN7VYG7"/>